<keyword evidence="6" id="KW-1185">Reference proteome</keyword>
<evidence type="ECO:0000256" key="2">
    <source>
        <dbReference type="ARBA" id="ARBA00023004"/>
    </source>
</evidence>
<dbReference type="Gene3D" id="3.40.50.360">
    <property type="match status" value="1"/>
</dbReference>
<evidence type="ECO:0000313" key="5">
    <source>
        <dbReference type="EMBL" id="KNF08973.1"/>
    </source>
</evidence>
<keyword evidence="1" id="KW-0479">Metal-binding</keyword>
<dbReference type="EMBL" id="LGSS01000004">
    <property type="protein sequence ID" value="KNF08973.1"/>
    <property type="molecule type" value="Genomic_DNA"/>
</dbReference>
<keyword evidence="3" id="KW-0411">Iron-sulfur</keyword>
<dbReference type="SUPFAM" id="SSF54862">
    <property type="entry name" value="4Fe-4S ferredoxins"/>
    <property type="match status" value="1"/>
</dbReference>
<evidence type="ECO:0000313" key="6">
    <source>
        <dbReference type="Proteomes" id="UP000037267"/>
    </source>
</evidence>
<sequence length="263" mass="30054">MIFYFTGTGNSLHIAKEIGKYNEENISSIASIMNSGKGTYEHILKESESIGFVFPVYAWGPPKIVLDFIDILKLENYNDNYIFAVATCGDNTGNTLKLLEKQLKNRKLNLDSGFSIRMPNNYLLMFDVDDKTSEHNKLKDAEKLLEDINKVIEERKKNVFIDINKFSDGFYSKLIYPLFNKFALNNTKKFHVNDKCTTCGLCESICVVNSIKVNGKPTWNDKCVQCMGCINWCPVNAIQYGKSTEKKGRYTNPNVKITEMKLR</sequence>
<dbReference type="PATRIC" id="fig|1503.3.peg.2240"/>
<evidence type="ECO:0000259" key="4">
    <source>
        <dbReference type="PROSITE" id="PS51379"/>
    </source>
</evidence>
<keyword evidence="2" id="KW-0408">Iron</keyword>
<dbReference type="NCBIfam" id="NF038196">
    <property type="entry name" value="ferrodoxin_EFR1"/>
    <property type="match status" value="1"/>
</dbReference>
<dbReference type="Proteomes" id="UP000037267">
    <property type="component" value="Unassembled WGS sequence"/>
</dbReference>
<dbReference type="OrthoDB" id="9813995at2"/>
<dbReference type="PROSITE" id="PS51379">
    <property type="entry name" value="4FE4S_FER_2"/>
    <property type="match status" value="2"/>
</dbReference>
<protein>
    <submittedName>
        <fullName evidence="5">4Fe-4S ferredoxin, iron-sulfur binding domain protein</fullName>
    </submittedName>
</protein>
<dbReference type="STRING" id="1503.CLPU_4c00190"/>
<proteinExistence type="predicted"/>
<dbReference type="GO" id="GO:0051536">
    <property type="term" value="F:iron-sulfur cluster binding"/>
    <property type="evidence" value="ECO:0007669"/>
    <property type="project" value="UniProtKB-KW"/>
</dbReference>
<dbReference type="PROSITE" id="PS00198">
    <property type="entry name" value="4FE4S_FER_1"/>
    <property type="match status" value="1"/>
</dbReference>
<dbReference type="InterPro" id="IPR017900">
    <property type="entry name" value="4Fe4S_Fe_S_CS"/>
</dbReference>
<feature type="domain" description="4Fe-4S ferredoxin-type" evidence="4">
    <location>
        <begin position="188"/>
        <end position="214"/>
    </location>
</feature>
<dbReference type="InterPro" id="IPR029039">
    <property type="entry name" value="Flavoprotein-like_sf"/>
</dbReference>
<dbReference type="InterPro" id="IPR017896">
    <property type="entry name" value="4Fe4S_Fe-S-bd"/>
</dbReference>
<name>A0A0L0WBY2_GOTPU</name>
<organism evidence="5 6">
    <name type="scientific">Gottschalkia purinilytica</name>
    <name type="common">Clostridium purinilyticum</name>
    <dbReference type="NCBI Taxonomy" id="1503"/>
    <lineage>
        <taxon>Bacteria</taxon>
        <taxon>Bacillati</taxon>
        <taxon>Bacillota</taxon>
        <taxon>Tissierellia</taxon>
        <taxon>Tissierellales</taxon>
        <taxon>Gottschalkiaceae</taxon>
        <taxon>Gottschalkia</taxon>
    </lineage>
</organism>
<accession>A0A0L0WBY2</accession>
<dbReference type="GO" id="GO:0046872">
    <property type="term" value="F:metal ion binding"/>
    <property type="evidence" value="ECO:0007669"/>
    <property type="project" value="UniProtKB-KW"/>
</dbReference>
<dbReference type="RefSeq" id="WP_050354552.1">
    <property type="nucleotide sequence ID" value="NZ_LGSS01000004.1"/>
</dbReference>
<comment type="caution">
    <text evidence="5">The sequence shown here is derived from an EMBL/GenBank/DDBJ whole genome shotgun (WGS) entry which is preliminary data.</text>
</comment>
<dbReference type="AlphaFoldDB" id="A0A0L0WBY2"/>
<dbReference type="Gene3D" id="3.30.70.20">
    <property type="match status" value="1"/>
</dbReference>
<feature type="domain" description="4Fe-4S ferredoxin-type" evidence="4">
    <location>
        <begin position="215"/>
        <end position="243"/>
    </location>
</feature>
<evidence type="ECO:0000256" key="3">
    <source>
        <dbReference type="ARBA" id="ARBA00023014"/>
    </source>
</evidence>
<dbReference type="SUPFAM" id="SSF52218">
    <property type="entry name" value="Flavoproteins"/>
    <property type="match status" value="1"/>
</dbReference>
<dbReference type="InterPro" id="IPR047964">
    <property type="entry name" value="EFR1-like"/>
</dbReference>
<reference evidence="6" key="1">
    <citation type="submission" date="2015-07" db="EMBL/GenBank/DDBJ databases">
        <title>Draft genome sequence of the purine-degrading Gottschalkia purinilyticum DSM 1384 (formerly Clostridium purinilyticum).</title>
        <authorList>
            <person name="Poehlein A."/>
            <person name="Schiel-Bengelsdorf B."/>
            <person name="Bengelsdorf F.R."/>
            <person name="Daniel R."/>
            <person name="Duerre P."/>
        </authorList>
    </citation>
    <scope>NUCLEOTIDE SEQUENCE [LARGE SCALE GENOMIC DNA]</scope>
    <source>
        <strain evidence="6">DSM 1384</strain>
    </source>
</reference>
<gene>
    <name evidence="5" type="ORF">CLPU_4c00190</name>
</gene>
<evidence type="ECO:0000256" key="1">
    <source>
        <dbReference type="ARBA" id="ARBA00022723"/>
    </source>
</evidence>